<sequence length="139" mass="16496">MVFGRLIIGASFLVFWVIAEEYLNVMEAMIKLEDYDVAVMNNTDENLVRDIYWENKGFYNASYEKTKNQGKIEEKVMYIDGKKFEKTLPQKYKKAEIDFQNERSEDEMVKVEDKAKDQENLLLEKILSTLNEIEVKFKK</sequence>
<keyword evidence="3" id="KW-1185">Reference proteome</keyword>
<evidence type="ECO:0000313" key="2">
    <source>
        <dbReference type="EMBL" id="CAG9333639.1"/>
    </source>
</evidence>
<dbReference type="AlphaFoldDB" id="A0AAU9K6T9"/>
<feature type="chain" id="PRO_5043515911" evidence="1">
    <location>
        <begin position="20"/>
        <end position="139"/>
    </location>
</feature>
<feature type="signal peptide" evidence="1">
    <location>
        <begin position="1"/>
        <end position="19"/>
    </location>
</feature>
<keyword evidence="1" id="KW-0732">Signal</keyword>
<proteinExistence type="predicted"/>
<comment type="caution">
    <text evidence="2">The sequence shown here is derived from an EMBL/GenBank/DDBJ whole genome shotgun (WGS) entry which is preliminary data.</text>
</comment>
<organism evidence="2 3">
    <name type="scientific">Blepharisma stoltei</name>
    <dbReference type="NCBI Taxonomy" id="1481888"/>
    <lineage>
        <taxon>Eukaryota</taxon>
        <taxon>Sar</taxon>
        <taxon>Alveolata</taxon>
        <taxon>Ciliophora</taxon>
        <taxon>Postciliodesmatophora</taxon>
        <taxon>Heterotrichea</taxon>
        <taxon>Heterotrichida</taxon>
        <taxon>Blepharismidae</taxon>
        <taxon>Blepharisma</taxon>
    </lineage>
</organism>
<dbReference type="Proteomes" id="UP001162131">
    <property type="component" value="Unassembled WGS sequence"/>
</dbReference>
<evidence type="ECO:0000313" key="3">
    <source>
        <dbReference type="Proteomes" id="UP001162131"/>
    </source>
</evidence>
<name>A0AAU9K6T9_9CILI</name>
<gene>
    <name evidence="2" type="ORF">BSTOLATCC_MIC59456</name>
</gene>
<dbReference type="EMBL" id="CAJZBQ010000057">
    <property type="protein sequence ID" value="CAG9333639.1"/>
    <property type="molecule type" value="Genomic_DNA"/>
</dbReference>
<protein>
    <submittedName>
        <fullName evidence="2">Uncharacterized protein</fullName>
    </submittedName>
</protein>
<reference evidence="2" key="1">
    <citation type="submission" date="2021-09" db="EMBL/GenBank/DDBJ databases">
        <authorList>
            <consortium name="AG Swart"/>
            <person name="Singh M."/>
            <person name="Singh A."/>
            <person name="Seah K."/>
            <person name="Emmerich C."/>
        </authorList>
    </citation>
    <scope>NUCLEOTIDE SEQUENCE</scope>
    <source>
        <strain evidence="2">ATCC30299</strain>
    </source>
</reference>
<accession>A0AAU9K6T9</accession>
<evidence type="ECO:0000256" key="1">
    <source>
        <dbReference type="SAM" id="SignalP"/>
    </source>
</evidence>